<keyword evidence="2" id="KW-1185">Reference proteome</keyword>
<accession>A0A0D6M466</accession>
<gene>
    <name evidence="1" type="ORF">ANCCEY_01983</name>
</gene>
<sequence length="83" mass="9218">MDNIRAYGAGLAGGQFDANAFFKKPTVIFRTIALNVSSALTGIEVLRYILFKVGGYTLQEMEFLQFYFSPVNTCLNDNPVWAA</sequence>
<dbReference type="Proteomes" id="UP000054495">
    <property type="component" value="Unassembled WGS sequence"/>
</dbReference>
<name>A0A0D6M466_9BILA</name>
<protein>
    <submittedName>
        <fullName evidence="1">Uncharacterized protein</fullName>
    </submittedName>
</protein>
<evidence type="ECO:0000313" key="1">
    <source>
        <dbReference type="EMBL" id="EPB78920.1"/>
    </source>
</evidence>
<dbReference type="AlphaFoldDB" id="A0A0D6M466"/>
<proteinExistence type="predicted"/>
<dbReference type="EMBL" id="KE124803">
    <property type="protein sequence ID" value="EPB78920.1"/>
    <property type="molecule type" value="Genomic_DNA"/>
</dbReference>
<reference evidence="1 2" key="1">
    <citation type="submission" date="2013-05" db="EMBL/GenBank/DDBJ databases">
        <title>Draft genome of the parasitic nematode Anyclostoma ceylanicum.</title>
        <authorList>
            <person name="Mitreva M."/>
        </authorList>
    </citation>
    <scope>NUCLEOTIDE SEQUENCE [LARGE SCALE GENOMIC DNA]</scope>
</reference>
<organism evidence="1 2">
    <name type="scientific">Ancylostoma ceylanicum</name>
    <dbReference type="NCBI Taxonomy" id="53326"/>
    <lineage>
        <taxon>Eukaryota</taxon>
        <taxon>Metazoa</taxon>
        <taxon>Ecdysozoa</taxon>
        <taxon>Nematoda</taxon>
        <taxon>Chromadorea</taxon>
        <taxon>Rhabditida</taxon>
        <taxon>Rhabditina</taxon>
        <taxon>Rhabditomorpha</taxon>
        <taxon>Strongyloidea</taxon>
        <taxon>Ancylostomatidae</taxon>
        <taxon>Ancylostomatinae</taxon>
        <taxon>Ancylostoma</taxon>
    </lineage>
</organism>
<evidence type="ECO:0000313" key="2">
    <source>
        <dbReference type="Proteomes" id="UP000054495"/>
    </source>
</evidence>